<dbReference type="RefSeq" id="WP_257500513.1">
    <property type="nucleotide sequence ID" value="NZ_CP102382.1"/>
</dbReference>
<name>A0ABY5NVG5_9FLAO</name>
<dbReference type="EMBL" id="CP102382">
    <property type="protein sequence ID" value="UUV22598.1"/>
    <property type="molecule type" value="Genomic_DNA"/>
</dbReference>
<evidence type="ECO:0000313" key="2">
    <source>
        <dbReference type="Proteomes" id="UP001317001"/>
    </source>
</evidence>
<accession>A0ABY5NVG5</accession>
<proteinExistence type="predicted"/>
<reference evidence="1 2" key="1">
    <citation type="submission" date="2022-08" db="EMBL/GenBank/DDBJ databases">
        <title>Myroides zhujiangensis sp. nov., a novel bacterium isolated from sediment in the Pearl River Estuary.</title>
        <authorList>
            <person name="Cui L."/>
        </authorList>
    </citation>
    <scope>NUCLEOTIDE SEQUENCE [LARGE SCALE GENOMIC DNA]</scope>
    <source>
        <strain evidence="1 2">SCSIO 72103</strain>
    </source>
</reference>
<sequence length="297" mass="33160">MSDSYESPWDIDSLYKVKYELYSGAMNDGVHVRVTPYIGLAYYDNANDGVYNTPSGIYNLASGAYPNLYASGNEYGDYVQANPIVLTQVPRIGWYTHELWVHHDEDHCPLVNIPVGINYNLNSIGFDIVNNNIVQPMQLGYPLPAPPPPGTGAEERLLRAYGKVFYYKVEFGTDMYNFDPDAYYVLALENNVTANGDWSPMGLSDMPFGSVLLYHDIPGGVSTKEIVVNPDTFTGPDPQHRKMSRELFGTATPGSGTGIRKITTVPFYDEWVQIPALTGPWVPKPNRQPRGVKIYIE</sequence>
<keyword evidence="2" id="KW-1185">Reference proteome</keyword>
<protein>
    <submittedName>
        <fullName evidence="1">Uncharacterized protein</fullName>
    </submittedName>
</protein>
<organism evidence="1 2">
    <name type="scientific">Paenimyroides aestuarii</name>
    <dbReference type="NCBI Taxonomy" id="2968490"/>
    <lineage>
        <taxon>Bacteria</taxon>
        <taxon>Pseudomonadati</taxon>
        <taxon>Bacteroidota</taxon>
        <taxon>Flavobacteriia</taxon>
        <taxon>Flavobacteriales</taxon>
        <taxon>Flavobacteriaceae</taxon>
        <taxon>Paenimyroides</taxon>
    </lineage>
</organism>
<gene>
    <name evidence="1" type="ORF">NPX36_06025</name>
</gene>
<dbReference type="Proteomes" id="UP001317001">
    <property type="component" value="Chromosome"/>
</dbReference>
<evidence type="ECO:0000313" key="1">
    <source>
        <dbReference type="EMBL" id="UUV22598.1"/>
    </source>
</evidence>